<evidence type="ECO:0000313" key="1">
    <source>
        <dbReference type="EMBL" id="PIP22599.1"/>
    </source>
</evidence>
<evidence type="ECO:0000313" key="2">
    <source>
        <dbReference type="Proteomes" id="UP000229976"/>
    </source>
</evidence>
<sequence>MIKYKHTNHMPTLSKEKFWELYKKLPQELQEALFAEETGNNIYDVCEKNDVAEKLSSIVGYTGQVLVGALPAENLAETLEKEVGLEYDLAKKISDELYRFIFHKVHNELDLLYRGGSETETIKKEIEETKIKIEATPTTPSKYREPIE</sequence>
<protein>
    <submittedName>
        <fullName evidence="1">Uncharacterized protein</fullName>
    </submittedName>
</protein>
<organism evidence="1 2">
    <name type="scientific">Candidatus Nealsonbacteria bacterium CG23_combo_of_CG06-09_8_20_14_all_39_17</name>
    <dbReference type="NCBI Taxonomy" id="1974722"/>
    <lineage>
        <taxon>Bacteria</taxon>
        <taxon>Candidatus Nealsoniibacteriota</taxon>
    </lineage>
</organism>
<dbReference type="EMBL" id="PCRO01000037">
    <property type="protein sequence ID" value="PIP22599.1"/>
    <property type="molecule type" value="Genomic_DNA"/>
</dbReference>
<accession>A0A2G9YTT8</accession>
<proteinExistence type="predicted"/>
<reference evidence="1 2" key="1">
    <citation type="submission" date="2017-09" db="EMBL/GenBank/DDBJ databases">
        <title>Depth-based differentiation of microbial function through sediment-hosted aquifers and enrichment of novel symbionts in the deep terrestrial subsurface.</title>
        <authorList>
            <person name="Probst A.J."/>
            <person name="Ladd B."/>
            <person name="Jarett J.K."/>
            <person name="Geller-Mcgrath D.E."/>
            <person name="Sieber C.M."/>
            <person name="Emerson J.B."/>
            <person name="Anantharaman K."/>
            <person name="Thomas B.C."/>
            <person name="Malmstrom R."/>
            <person name="Stieglmeier M."/>
            <person name="Klingl A."/>
            <person name="Woyke T."/>
            <person name="Ryan C.M."/>
            <person name="Banfield J.F."/>
        </authorList>
    </citation>
    <scope>NUCLEOTIDE SEQUENCE [LARGE SCALE GENOMIC DNA]</scope>
    <source>
        <strain evidence="1">CG23_combo_of_CG06-09_8_20_14_all_39_17</strain>
    </source>
</reference>
<name>A0A2G9YTT8_9BACT</name>
<comment type="caution">
    <text evidence="1">The sequence shown here is derived from an EMBL/GenBank/DDBJ whole genome shotgun (WGS) entry which is preliminary data.</text>
</comment>
<dbReference type="Proteomes" id="UP000229976">
    <property type="component" value="Unassembled WGS sequence"/>
</dbReference>
<dbReference type="AlphaFoldDB" id="A0A2G9YTT8"/>
<gene>
    <name evidence="1" type="ORF">COX37_03080</name>
</gene>